<keyword evidence="2" id="KW-1185">Reference proteome</keyword>
<gene>
    <name evidence="1" type="ORF">HMPREF9443_02004</name>
</gene>
<name>E8LGK0_9FIRM</name>
<sequence>MLYNYFFLGFSEVDLNKVVERVIQDNPAGLKRPEIKYPYMVKNFLYAAYCGMTASTLWDGKSNVNGGFITVCNNGDVLAHYALESDAFKTYLYNNCYLEFPSTSPNHGNYGVVYKEFSRYYFRLNFQIRYK</sequence>
<dbReference type="OrthoDB" id="1551452at2"/>
<proteinExistence type="predicted"/>
<reference evidence="1 2" key="1">
    <citation type="submission" date="2011-01" db="EMBL/GenBank/DDBJ databases">
        <authorList>
            <person name="Weinstock G."/>
            <person name="Sodergren E."/>
            <person name="Clifton S."/>
            <person name="Fulton L."/>
            <person name="Fulton B."/>
            <person name="Courtney L."/>
            <person name="Fronick C."/>
            <person name="Harrison M."/>
            <person name="Strong C."/>
            <person name="Farmer C."/>
            <person name="Delahaunty K."/>
            <person name="Markovic C."/>
            <person name="Hall O."/>
            <person name="Minx P."/>
            <person name="Tomlinson C."/>
            <person name="Mitreva M."/>
            <person name="Hou S."/>
            <person name="Chen J."/>
            <person name="Wollam A."/>
            <person name="Pepin K.H."/>
            <person name="Johnson M."/>
            <person name="Bhonagiri V."/>
            <person name="Zhang X."/>
            <person name="Suruliraj S."/>
            <person name="Warren W."/>
            <person name="Chinwalla A."/>
            <person name="Mardis E.R."/>
            <person name="Wilson R.K."/>
        </authorList>
    </citation>
    <scope>NUCLEOTIDE SEQUENCE [LARGE SCALE GENOMIC DNA]</scope>
    <source>
        <strain evidence="1 2">YIT 12067</strain>
    </source>
</reference>
<protein>
    <recommendedName>
        <fullName evidence="3">HpaII restriction endonuclease</fullName>
    </recommendedName>
</protein>
<organism evidence="1 2">
    <name type="scientific">Phascolarctobacterium succinatutens YIT 12067</name>
    <dbReference type="NCBI Taxonomy" id="626939"/>
    <lineage>
        <taxon>Bacteria</taxon>
        <taxon>Bacillati</taxon>
        <taxon>Bacillota</taxon>
        <taxon>Negativicutes</taxon>
        <taxon>Acidaminococcales</taxon>
        <taxon>Acidaminococcaceae</taxon>
        <taxon>Phascolarctobacterium</taxon>
    </lineage>
</organism>
<comment type="caution">
    <text evidence="1">The sequence shown here is derived from an EMBL/GenBank/DDBJ whole genome shotgun (WGS) entry which is preliminary data.</text>
</comment>
<dbReference type="RefSeq" id="WP_009146340.1">
    <property type="nucleotide sequence ID" value="NZ_GL830931.1"/>
</dbReference>
<dbReference type="eggNOG" id="ENOG502Z803">
    <property type="taxonomic scope" value="Bacteria"/>
</dbReference>
<dbReference type="AlphaFoldDB" id="E8LGK0"/>
<dbReference type="HOGENOM" id="CLU_1925606_0_0_9"/>
<evidence type="ECO:0000313" key="2">
    <source>
        <dbReference type="Proteomes" id="UP000004923"/>
    </source>
</evidence>
<dbReference type="EMBL" id="AEVN01000103">
    <property type="protein sequence ID" value="EFY04025.1"/>
    <property type="molecule type" value="Genomic_DNA"/>
</dbReference>
<evidence type="ECO:0000313" key="1">
    <source>
        <dbReference type="EMBL" id="EFY04025.1"/>
    </source>
</evidence>
<dbReference type="Pfam" id="PF09561">
    <property type="entry name" value="RE_HpaII"/>
    <property type="match status" value="1"/>
</dbReference>
<dbReference type="InterPro" id="IPR019062">
    <property type="entry name" value="Restrct_endonuc_II_HpaII"/>
</dbReference>
<accession>E8LGK0</accession>
<dbReference type="Proteomes" id="UP000004923">
    <property type="component" value="Unassembled WGS sequence"/>
</dbReference>
<evidence type="ECO:0008006" key="3">
    <source>
        <dbReference type="Google" id="ProtNLM"/>
    </source>
</evidence>